<reference evidence="3" key="2">
    <citation type="submission" date="2019-10" db="EMBL/GenBank/DDBJ databases">
        <title>Conservation and host-specific expression of non-tandemly repeated heterogenous ribosome RNA gene in arbuscular mycorrhizal fungi.</title>
        <authorList>
            <person name="Maeda T."/>
            <person name="Kobayashi Y."/>
            <person name="Nakagawa T."/>
            <person name="Ezawa T."/>
            <person name="Yamaguchi K."/>
            <person name="Bino T."/>
            <person name="Nishimoto Y."/>
            <person name="Shigenobu S."/>
            <person name="Kawaguchi M."/>
        </authorList>
    </citation>
    <scope>NUCLEOTIDE SEQUENCE</scope>
    <source>
        <strain evidence="3">HR1</strain>
    </source>
</reference>
<feature type="region of interest" description="Disordered" evidence="1">
    <location>
        <begin position="1"/>
        <end position="38"/>
    </location>
</feature>
<gene>
    <name evidence="3" type="ORF">RCL2_002878300</name>
    <name evidence="2" type="ORF">RclHR1_01270023</name>
</gene>
<evidence type="ECO:0000313" key="3">
    <source>
        <dbReference type="EMBL" id="GET02399.1"/>
    </source>
</evidence>
<dbReference type="Proteomes" id="UP000615446">
    <property type="component" value="Unassembled WGS sequence"/>
</dbReference>
<protein>
    <recommendedName>
        <fullName evidence="5">F-box domain-containing protein</fullName>
    </recommendedName>
</protein>
<comment type="caution">
    <text evidence="2">The sequence shown here is derived from an EMBL/GenBank/DDBJ whole genome shotgun (WGS) entry which is preliminary data.</text>
</comment>
<dbReference type="AlphaFoldDB" id="A0A2Z6Q7X5"/>
<reference evidence="2 4" key="1">
    <citation type="submission" date="2017-11" db="EMBL/GenBank/DDBJ databases">
        <title>The genome of Rhizophagus clarus HR1 reveals common genetic basis of auxotrophy among arbuscular mycorrhizal fungi.</title>
        <authorList>
            <person name="Kobayashi Y."/>
        </authorList>
    </citation>
    <scope>NUCLEOTIDE SEQUENCE [LARGE SCALE GENOMIC DNA]</scope>
    <source>
        <strain evidence="2 4">HR1</strain>
    </source>
</reference>
<dbReference type="EMBL" id="BLAL01000310">
    <property type="protein sequence ID" value="GET02399.1"/>
    <property type="molecule type" value="Genomic_DNA"/>
</dbReference>
<keyword evidence="4" id="KW-1185">Reference proteome</keyword>
<evidence type="ECO:0000313" key="2">
    <source>
        <dbReference type="EMBL" id="GBB86277.1"/>
    </source>
</evidence>
<dbReference type="PANTHER" id="PTHR13318">
    <property type="entry name" value="PARTNER OF PAIRED, ISOFORM B-RELATED"/>
    <property type="match status" value="1"/>
</dbReference>
<dbReference type="GO" id="GO:0019005">
    <property type="term" value="C:SCF ubiquitin ligase complex"/>
    <property type="evidence" value="ECO:0007669"/>
    <property type="project" value="TreeGrafter"/>
</dbReference>
<name>A0A2Z6Q7X5_9GLOM</name>
<dbReference type="OrthoDB" id="2380877at2759"/>
<proteinExistence type="predicted"/>
<accession>A0A2Z6Q7X5</accession>
<sequence length="557" mass="65198">MSSSSLLSSTTSSSASSTSSTSPSTSSSMSSSTSSLSSSSLPYLCLREIFEFASHGKSGLLYSCILVCKFWNELAIPILWRDPFYNLHNHLRITKLLDVYLCNFTLKELKNLNLSTNLIEDYNKKSSKYNYAEFLRRLNLTEIRTATSFWLKNKIILKDCQIFQMICNHFIKHSKNIKFLEFEPECDPLFDFNLFKLPGAEFSLCNLKKFSCYGEPYNINLFEQASKISTKIQELKIILFYGCPINLLTLNNLSNFIRSQRQIKEFFIDNRIGCDCCSHDLSLALDLTIIFKSLNTQIITLSRLNFISIDFHNQFPFDQLTKCENLKELNIKGCWNFGEINLIDLNFNSFKKLTDLQIIKSSIPEELIKILLIQSGKSLKNIKFEQSYLEENFTEFLKYFIEYNPNLIQVMIYIDSKELQDLPKFLRLSKQLCKLELWDKNTRRKQMELIDMINIEEELFADIGDSLPNNLKDLTINMKWNFNIKSFERFIKNCKAPLEILGFEYCECFDNDYFDILIKNLKRSLKKLNVRYCSVKLNSEIRKKNEHLIQQIDSFIR</sequence>
<dbReference type="Proteomes" id="UP000247702">
    <property type="component" value="Unassembled WGS sequence"/>
</dbReference>
<dbReference type="GO" id="GO:0031146">
    <property type="term" value="P:SCF-dependent proteasomal ubiquitin-dependent protein catabolic process"/>
    <property type="evidence" value="ECO:0007669"/>
    <property type="project" value="TreeGrafter"/>
</dbReference>
<evidence type="ECO:0008006" key="5">
    <source>
        <dbReference type="Google" id="ProtNLM"/>
    </source>
</evidence>
<organism evidence="2 4">
    <name type="scientific">Rhizophagus clarus</name>
    <dbReference type="NCBI Taxonomy" id="94130"/>
    <lineage>
        <taxon>Eukaryota</taxon>
        <taxon>Fungi</taxon>
        <taxon>Fungi incertae sedis</taxon>
        <taxon>Mucoromycota</taxon>
        <taxon>Glomeromycotina</taxon>
        <taxon>Glomeromycetes</taxon>
        <taxon>Glomerales</taxon>
        <taxon>Glomeraceae</taxon>
        <taxon>Rhizophagus</taxon>
    </lineage>
</organism>
<evidence type="ECO:0000313" key="4">
    <source>
        <dbReference type="Proteomes" id="UP000247702"/>
    </source>
</evidence>
<dbReference type="SUPFAM" id="SSF52047">
    <property type="entry name" value="RNI-like"/>
    <property type="match status" value="1"/>
</dbReference>
<evidence type="ECO:0000256" key="1">
    <source>
        <dbReference type="SAM" id="MobiDB-lite"/>
    </source>
</evidence>
<dbReference type="EMBL" id="BEXD01000302">
    <property type="protein sequence ID" value="GBB86277.1"/>
    <property type="molecule type" value="Genomic_DNA"/>
</dbReference>